<evidence type="ECO:0000313" key="6">
    <source>
        <dbReference type="Proteomes" id="UP001150569"/>
    </source>
</evidence>
<sequence>MSTPDSPLPSVYQRIDADPEAFRQQLQDHPYPWQRPVRRIAIVGAGPSGLCCAASFRAANHRARQAGREDVPFPTIQVFEQNHDVGGTWHYSDNVDASVTFPSIDPLGGPLPSAAPAVEDNRFVGNIYRNLHTNLPGDVMCFPGIPFDKDAPMFQHHPAVLRYLQDLARHWQVRDCIEFNSRVEHLEWQPEGKVWRIRVARTAPVTTADTTVSDIDSAISHSPPTRSAVRYVTFDAVVMCNGHFNVPFVPDLPGLREVADRRLCELRHSRQYKEPSLARDKRVLVVGGGPSGQDVIREILPVASHVYHSLSDPTSASNVSHLATHQPPGTPHANLDRVGALAGFDPAARTARFVDGTTIPLPDLVLFATGYLYSFPALAQLHSNNPGSPASCRYEPTATLPDAKDSEVLVTDGRNVHQLFFQLFYMPNPTLTFPSIMTRVAPFPIAYYQAQLLACVYAGEAVLPDEPTMRAWYAEEVAGKEGKARHLFGNTEVAYKDALADWVDDLQVLPRVPSSWAALRKQAFALRLQQLGY</sequence>
<keyword evidence="6" id="KW-1185">Reference proteome</keyword>
<dbReference type="InterPro" id="IPR020946">
    <property type="entry name" value="Flavin_mOase-like"/>
</dbReference>
<dbReference type="SUPFAM" id="SSF51905">
    <property type="entry name" value="FAD/NAD(P)-binding domain"/>
    <property type="match status" value="1"/>
</dbReference>
<dbReference type="InterPro" id="IPR036188">
    <property type="entry name" value="FAD/NAD-bd_sf"/>
</dbReference>
<dbReference type="EMBL" id="JANBPT010000076">
    <property type="protein sequence ID" value="KAJ1928362.1"/>
    <property type="molecule type" value="Genomic_DNA"/>
</dbReference>
<evidence type="ECO:0000256" key="3">
    <source>
        <dbReference type="ARBA" id="ARBA00022827"/>
    </source>
</evidence>
<dbReference type="Gene3D" id="3.50.50.60">
    <property type="entry name" value="FAD/NAD(P)-binding domain"/>
    <property type="match status" value="2"/>
</dbReference>
<evidence type="ECO:0000313" key="5">
    <source>
        <dbReference type="EMBL" id="KAJ1928362.1"/>
    </source>
</evidence>
<comment type="similarity">
    <text evidence="1">Belongs to the FMO family.</text>
</comment>
<dbReference type="InterPro" id="IPR050346">
    <property type="entry name" value="FMO-like"/>
</dbReference>
<protein>
    <submittedName>
        <fullName evidence="5">Monooxygenase</fullName>
    </submittedName>
</protein>
<dbReference type="OrthoDB" id="66881at2759"/>
<name>A0A9W8ABV2_9FUNG</name>
<dbReference type="Pfam" id="PF00743">
    <property type="entry name" value="FMO-like"/>
    <property type="match status" value="1"/>
</dbReference>
<keyword evidence="4" id="KW-0560">Oxidoreductase</keyword>
<keyword evidence="3" id="KW-0274">FAD</keyword>
<proteinExistence type="inferred from homology"/>
<dbReference type="GO" id="GO:0004499">
    <property type="term" value="F:N,N-dimethylaniline monooxygenase activity"/>
    <property type="evidence" value="ECO:0007669"/>
    <property type="project" value="InterPro"/>
</dbReference>
<evidence type="ECO:0000256" key="1">
    <source>
        <dbReference type="ARBA" id="ARBA00009183"/>
    </source>
</evidence>
<dbReference type="Proteomes" id="UP001150569">
    <property type="component" value="Unassembled WGS sequence"/>
</dbReference>
<keyword evidence="5" id="KW-0503">Monooxygenase</keyword>
<accession>A0A9W8ABV2</accession>
<reference evidence="5" key="1">
    <citation type="submission" date="2022-07" db="EMBL/GenBank/DDBJ databases">
        <title>Phylogenomic reconstructions and comparative analyses of Kickxellomycotina fungi.</title>
        <authorList>
            <person name="Reynolds N.K."/>
            <person name="Stajich J.E."/>
            <person name="Barry K."/>
            <person name="Grigoriev I.V."/>
            <person name="Crous P."/>
            <person name="Smith M.E."/>
        </authorList>
    </citation>
    <scope>NUCLEOTIDE SEQUENCE</scope>
    <source>
        <strain evidence="5">RSA 861</strain>
    </source>
</reference>
<gene>
    <name evidence="5" type="primary">FMO1_1</name>
    <name evidence="5" type="ORF">IWQ60_002144</name>
</gene>
<keyword evidence="2" id="KW-0285">Flavoprotein</keyword>
<evidence type="ECO:0000256" key="4">
    <source>
        <dbReference type="ARBA" id="ARBA00023002"/>
    </source>
</evidence>
<dbReference type="AlphaFoldDB" id="A0A9W8ABV2"/>
<evidence type="ECO:0000256" key="2">
    <source>
        <dbReference type="ARBA" id="ARBA00022630"/>
    </source>
</evidence>
<dbReference type="PANTHER" id="PTHR23023">
    <property type="entry name" value="DIMETHYLANILINE MONOOXYGENASE"/>
    <property type="match status" value="1"/>
</dbReference>
<comment type="caution">
    <text evidence="5">The sequence shown here is derived from an EMBL/GenBank/DDBJ whole genome shotgun (WGS) entry which is preliminary data.</text>
</comment>
<dbReference type="GO" id="GO:0050661">
    <property type="term" value="F:NADP binding"/>
    <property type="evidence" value="ECO:0007669"/>
    <property type="project" value="InterPro"/>
</dbReference>
<dbReference type="GO" id="GO:0050660">
    <property type="term" value="F:flavin adenine dinucleotide binding"/>
    <property type="evidence" value="ECO:0007669"/>
    <property type="project" value="InterPro"/>
</dbReference>
<organism evidence="5 6">
    <name type="scientific">Tieghemiomyces parasiticus</name>
    <dbReference type="NCBI Taxonomy" id="78921"/>
    <lineage>
        <taxon>Eukaryota</taxon>
        <taxon>Fungi</taxon>
        <taxon>Fungi incertae sedis</taxon>
        <taxon>Zoopagomycota</taxon>
        <taxon>Kickxellomycotina</taxon>
        <taxon>Dimargaritomycetes</taxon>
        <taxon>Dimargaritales</taxon>
        <taxon>Dimargaritaceae</taxon>
        <taxon>Tieghemiomyces</taxon>
    </lineage>
</organism>